<feature type="region of interest" description="Disordered" evidence="1">
    <location>
        <begin position="1"/>
        <end position="24"/>
    </location>
</feature>
<evidence type="ECO:0000313" key="2">
    <source>
        <dbReference type="EMBL" id="KAK4093856.1"/>
    </source>
</evidence>
<proteinExistence type="predicted"/>
<accession>A0ABR0CD66</accession>
<name>A0ABR0CD66_PURLI</name>
<evidence type="ECO:0000313" key="3">
    <source>
        <dbReference type="Proteomes" id="UP001287286"/>
    </source>
</evidence>
<reference evidence="2 3" key="1">
    <citation type="journal article" date="2024" name="Microbiol. Resour. Announc.">
        <title>Genome annotations for the ascomycete fungi Trichoderma harzianum, Trichoderma aggressivum, and Purpureocillium lilacinum.</title>
        <authorList>
            <person name="Beijen E.P.W."/>
            <person name="Ohm R.A."/>
        </authorList>
    </citation>
    <scope>NUCLEOTIDE SEQUENCE [LARGE SCALE GENOMIC DNA]</scope>
    <source>
        <strain evidence="2 3">CBS 150709</strain>
    </source>
</reference>
<dbReference type="Proteomes" id="UP001287286">
    <property type="component" value="Unassembled WGS sequence"/>
</dbReference>
<comment type="caution">
    <text evidence="2">The sequence shown here is derived from an EMBL/GenBank/DDBJ whole genome shotgun (WGS) entry which is preliminary data.</text>
</comment>
<gene>
    <name evidence="2" type="ORF">Purlil1_2190</name>
</gene>
<dbReference type="EMBL" id="JAWRVI010000005">
    <property type="protein sequence ID" value="KAK4093856.1"/>
    <property type="molecule type" value="Genomic_DNA"/>
</dbReference>
<evidence type="ECO:0000256" key="1">
    <source>
        <dbReference type="SAM" id="MobiDB-lite"/>
    </source>
</evidence>
<sequence>MSSQLGGGGDCGAPLERASGGPSKAAMSKVWGHSLIGSIDEAMLGPFAGSRRGVVVSIARATAGESRWELIGPVRQESASPLQRHFENHARALRQRPTFNGLSPRGRAGAEAESPPRSKRSSAPDCINDTISPLRPASSARVTERVLSLYSTRFVCFYRVASNATPCQHEDLPPRGK</sequence>
<feature type="region of interest" description="Disordered" evidence="1">
    <location>
        <begin position="90"/>
        <end position="133"/>
    </location>
</feature>
<protein>
    <submittedName>
        <fullName evidence="2">Uncharacterized protein</fullName>
    </submittedName>
</protein>
<feature type="compositionally biased region" description="Gly residues" evidence="1">
    <location>
        <begin position="1"/>
        <end position="11"/>
    </location>
</feature>
<keyword evidence="3" id="KW-1185">Reference proteome</keyword>
<organism evidence="2 3">
    <name type="scientific">Purpureocillium lilacinum</name>
    <name type="common">Paecilomyces lilacinus</name>
    <dbReference type="NCBI Taxonomy" id="33203"/>
    <lineage>
        <taxon>Eukaryota</taxon>
        <taxon>Fungi</taxon>
        <taxon>Dikarya</taxon>
        <taxon>Ascomycota</taxon>
        <taxon>Pezizomycotina</taxon>
        <taxon>Sordariomycetes</taxon>
        <taxon>Hypocreomycetidae</taxon>
        <taxon>Hypocreales</taxon>
        <taxon>Ophiocordycipitaceae</taxon>
        <taxon>Purpureocillium</taxon>
    </lineage>
</organism>